<dbReference type="InterPro" id="IPR036890">
    <property type="entry name" value="HATPase_C_sf"/>
</dbReference>
<dbReference type="RefSeq" id="WP_077864757.1">
    <property type="nucleotide sequence ID" value="NZ_LZYZ01000002.1"/>
</dbReference>
<name>A0A1S8NDZ9_CLOSA</name>
<sequence>MYSDRIFEERQDAHDAHVANKIIDMMDKLRLSANTNSPRRWIWELLQNAKDVCNSTGKVKVKVHLDEEDGILEFSHNGKPFSTKNVVFLIEQVSTKERDNIGDDKDKATGKFGTGFLTTHLLSEVVLINGYLRDDKDPIRRFKITVDRSGKNKEEIIKAIHKSFKELEKSEVINDPNYYDSDEYNTTFRYVLNKKGLEVAKIGIKDLKMSVPYVLAFTPKIEEIYIQNENIRYSLYEEINPKVPNSIVYNMKEVQGTTIKNKYVLLVKDKFVSIATPIEVRNEKIWIKSFNEMQPKIFCEFPLVGTNDFTFPLIVNSKLFNPTEPRDGIFLTNNENEKIEENKRLILIACNLYESLLNYASINGWLGIYNITNINRVQAKEWLSTEWLKENIVNKLKEYIKYYPIIDNALGKRIALYNSNGKMQVEIPNQFDEEVRNYIWELSSKLIPNELPCKEDIHYWYNSLWSECKNLDLKRLTNKIEQLQDKVTLDFELEEGITSEEWLNEYYELIKNDKGIADDIAIGKYAVLPNQNGVFRKSTELLFDDEIDKEYKEILNLLGEDCKEYLLDKNIDIDDLIKFEKINSDSIILKIEKKLKHESDEGKTKVYSYILVLYNEEHKKYNKQIKIIDFANKIFGDLLQGGERVKSISMELLESSIKHMSTRIADTISNEQNIYNFANHFEFKSNNEALEWLKNFIEYLVDYDFDNLLNKSVRPILPNQNGCFVIKDDLFLDDGEIDEELKDIATEIGYDIRNELLDKMIFLKLPENRERHAKDLADSIVRFVKSNYSNGVNQTEDIKLVLKKILIWIDENIYIAKKVFPEICEHKYWLYDDKEIALNIKKAEAYDVLMKKYNIENTESLEKVLQYKQAEDLEVALKENITEDLLIQSGIDSHEALQVAMDSSFFADNFMHISESDGLKFDYVNEILERSRKNVMDYLQDKKEYDLSSVLKIDKTIYMIKKNDEEIYIIIRPSDYGQVILYYDSEKDILDYEKDWELWVEDGINSPQRITFGKMLKLTGINKIPLKKVR</sequence>
<evidence type="ECO:0008006" key="3">
    <source>
        <dbReference type="Google" id="ProtNLM"/>
    </source>
</evidence>
<organism evidence="1 2">
    <name type="scientific">Clostridium saccharobutylicum</name>
    <dbReference type="NCBI Taxonomy" id="169679"/>
    <lineage>
        <taxon>Bacteria</taxon>
        <taxon>Bacillati</taxon>
        <taxon>Bacillota</taxon>
        <taxon>Clostridia</taxon>
        <taxon>Eubacteriales</taxon>
        <taxon>Clostridiaceae</taxon>
        <taxon>Clostridium</taxon>
    </lineage>
</organism>
<proteinExistence type="predicted"/>
<dbReference type="SUPFAM" id="SSF55874">
    <property type="entry name" value="ATPase domain of HSP90 chaperone/DNA topoisomerase II/histidine kinase"/>
    <property type="match status" value="1"/>
</dbReference>
<dbReference type="EMBL" id="LZYZ01000002">
    <property type="protein sequence ID" value="OOM14501.1"/>
    <property type="molecule type" value="Genomic_DNA"/>
</dbReference>
<dbReference type="Proteomes" id="UP000191154">
    <property type="component" value="Unassembled WGS sequence"/>
</dbReference>
<reference evidence="1 2" key="1">
    <citation type="submission" date="2016-05" db="EMBL/GenBank/DDBJ databases">
        <title>Microbial solvent formation.</title>
        <authorList>
            <person name="Poehlein A."/>
            <person name="Montoya Solano J.D."/>
            <person name="Flitsch S."/>
            <person name="Krabben P."/>
            <person name="Duerre P."/>
            <person name="Daniel R."/>
        </authorList>
    </citation>
    <scope>NUCLEOTIDE SEQUENCE [LARGE SCALE GENOMIC DNA]</scope>
    <source>
        <strain evidence="1 2">L1-8</strain>
    </source>
</reference>
<evidence type="ECO:0000313" key="1">
    <source>
        <dbReference type="EMBL" id="OOM14501.1"/>
    </source>
</evidence>
<accession>A0A1S8NDZ9</accession>
<dbReference type="AlphaFoldDB" id="A0A1S8NDZ9"/>
<evidence type="ECO:0000313" key="2">
    <source>
        <dbReference type="Proteomes" id="UP000191154"/>
    </source>
</evidence>
<gene>
    <name evidence="1" type="ORF">CLOSAC_13810</name>
</gene>
<comment type="caution">
    <text evidence="1">The sequence shown here is derived from an EMBL/GenBank/DDBJ whole genome shotgun (WGS) entry which is preliminary data.</text>
</comment>
<dbReference type="NCBIfam" id="NF047352">
    <property type="entry name" value="P_loop_sacsin"/>
    <property type="match status" value="1"/>
</dbReference>
<protein>
    <recommendedName>
        <fullName evidence="3">Histidine kinase-, DNA gyrase B-, and HSP90-like ATPase</fullName>
    </recommendedName>
</protein>